<dbReference type="SUPFAM" id="SSF51206">
    <property type="entry name" value="cAMP-binding domain-like"/>
    <property type="match status" value="1"/>
</dbReference>
<dbReference type="Proteomes" id="UP000608513">
    <property type="component" value="Unassembled WGS sequence"/>
</dbReference>
<dbReference type="AlphaFoldDB" id="A0A923MTY0"/>
<dbReference type="PRINTS" id="PR00034">
    <property type="entry name" value="HTHCRP"/>
</dbReference>
<evidence type="ECO:0000313" key="6">
    <source>
        <dbReference type="Proteomes" id="UP000608513"/>
    </source>
</evidence>
<accession>A0A923MTY0</accession>
<sequence>MNPASSQPVDKGLAASIASACQAWQSGDPCVPCALAAGADPSGLPQVASRRVKRRQPLYLEGDPFVSIYAVRTGTFKSAFCTLDAHEQVTGFQVAGEVLGLDGLGHGRHATSAIALEDSEVVALPYAVSAQGRPGELQRILPGLLGRELVRSQKLAVLLSAMGAEQRLASFLLNLSRRMETRGYSASQFNLRMTRSEIGSYLGLKVETVSRAFSAMQRRGMLEVSGRHVWLLDRPALLRLFDTAAARQRAALPGVRHG</sequence>
<comment type="caution">
    <text evidence="5">The sequence shown here is derived from an EMBL/GenBank/DDBJ whole genome shotgun (WGS) entry which is preliminary data.</text>
</comment>
<dbReference type="InterPro" id="IPR000595">
    <property type="entry name" value="cNMP-bd_dom"/>
</dbReference>
<dbReference type="CDD" id="cd00092">
    <property type="entry name" value="HTH_CRP"/>
    <property type="match status" value="1"/>
</dbReference>
<name>A0A923MTY0_9BURK</name>
<dbReference type="Pfam" id="PF00027">
    <property type="entry name" value="cNMP_binding"/>
    <property type="match status" value="1"/>
</dbReference>
<dbReference type="EMBL" id="JACORT010000007">
    <property type="protein sequence ID" value="MBC5784698.1"/>
    <property type="molecule type" value="Genomic_DNA"/>
</dbReference>
<dbReference type="FunFam" id="1.10.10.10:FF:000028">
    <property type="entry name" value="Fumarate/nitrate reduction transcriptional regulator Fnr"/>
    <property type="match status" value="1"/>
</dbReference>
<dbReference type="GO" id="GO:0003677">
    <property type="term" value="F:DNA binding"/>
    <property type="evidence" value="ECO:0007669"/>
    <property type="project" value="UniProtKB-KW"/>
</dbReference>
<keyword evidence="2" id="KW-0238">DNA-binding</keyword>
<dbReference type="InterPro" id="IPR036390">
    <property type="entry name" value="WH_DNA-bd_sf"/>
</dbReference>
<dbReference type="RefSeq" id="WP_187077438.1">
    <property type="nucleotide sequence ID" value="NZ_JACORT010000007.1"/>
</dbReference>
<keyword evidence="3" id="KW-0804">Transcription</keyword>
<dbReference type="Gene3D" id="1.10.10.10">
    <property type="entry name" value="Winged helix-like DNA-binding domain superfamily/Winged helix DNA-binding domain"/>
    <property type="match status" value="1"/>
</dbReference>
<evidence type="ECO:0000256" key="1">
    <source>
        <dbReference type="ARBA" id="ARBA00023015"/>
    </source>
</evidence>
<dbReference type="CDD" id="cd00038">
    <property type="entry name" value="CAP_ED"/>
    <property type="match status" value="1"/>
</dbReference>
<keyword evidence="1" id="KW-0805">Transcription regulation</keyword>
<dbReference type="InterPro" id="IPR036388">
    <property type="entry name" value="WH-like_DNA-bd_sf"/>
</dbReference>
<dbReference type="GO" id="GO:0006355">
    <property type="term" value="P:regulation of DNA-templated transcription"/>
    <property type="evidence" value="ECO:0007669"/>
    <property type="project" value="InterPro"/>
</dbReference>
<proteinExistence type="predicted"/>
<evidence type="ECO:0000313" key="5">
    <source>
        <dbReference type="EMBL" id="MBC5784698.1"/>
    </source>
</evidence>
<protein>
    <submittedName>
        <fullName evidence="5">Helix-turn-helix domain-containing protein</fullName>
    </submittedName>
</protein>
<evidence type="ECO:0000256" key="3">
    <source>
        <dbReference type="ARBA" id="ARBA00023163"/>
    </source>
</evidence>
<evidence type="ECO:0000256" key="2">
    <source>
        <dbReference type="ARBA" id="ARBA00023125"/>
    </source>
</evidence>
<gene>
    <name evidence="5" type="ORF">H8N03_17245</name>
</gene>
<dbReference type="SMART" id="SM00419">
    <property type="entry name" value="HTH_CRP"/>
    <property type="match status" value="1"/>
</dbReference>
<dbReference type="Gene3D" id="2.60.120.10">
    <property type="entry name" value="Jelly Rolls"/>
    <property type="match status" value="1"/>
</dbReference>
<feature type="domain" description="HTH crp-type" evidence="4">
    <location>
        <begin position="162"/>
        <end position="235"/>
    </location>
</feature>
<dbReference type="InterPro" id="IPR014710">
    <property type="entry name" value="RmlC-like_jellyroll"/>
</dbReference>
<organism evidence="5 6">
    <name type="scientific">Ramlibacter cellulosilyticus</name>
    <dbReference type="NCBI Taxonomy" id="2764187"/>
    <lineage>
        <taxon>Bacteria</taxon>
        <taxon>Pseudomonadati</taxon>
        <taxon>Pseudomonadota</taxon>
        <taxon>Betaproteobacteria</taxon>
        <taxon>Burkholderiales</taxon>
        <taxon>Comamonadaceae</taxon>
        <taxon>Ramlibacter</taxon>
    </lineage>
</organism>
<dbReference type="PROSITE" id="PS51063">
    <property type="entry name" value="HTH_CRP_2"/>
    <property type="match status" value="1"/>
</dbReference>
<dbReference type="Pfam" id="PF13545">
    <property type="entry name" value="HTH_Crp_2"/>
    <property type="match status" value="1"/>
</dbReference>
<keyword evidence="6" id="KW-1185">Reference proteome</keyword>
<dbReference type="InterPro" id="IPR018490">
    <property type="entry name" value="cNMP-bd_dom_sf"/>
</dbReference>
<dbReference type="InterPro" id="IPR012318">
    <property type="entry name" value="HTH_CRP"/>
</dbReference>
<evidence type="ECO:0000259" key="4">
    <source>
        <dbReference type="PROSITE" id="PS51063"/>
    </source>
</evidence>
<reference evidence="5" key="1">
    <citation type="submission" date="2020-08" db="EMBL/GenBank/DDBJ databases">
        <title>Ramlibacter sp. USB13 16S ribosomal RNA gene genome sequencing and assembly.</title>
        <authorList>
            <person name="Kang M."/>
        </authorList>
    </citation>
    <scope>NUCLEOTIDE SEQUENCE</scope>
    <source>
        <strain evidence="5">USB13</strain>
    </source>
</reference>
<dbReference type="SUPFAM" id="SSF46785">
    <property type="entry name" value="Winged helix' DNA-binding domain"/>
    <property type="match status" value="1"/>
</dbReference>